<keyword evidence="6" id="KW-1185">Reference proteome</keyword>
<dbReference type="OrthoDB" id="337756at2"/>
<feature type="domain" description="HTH araC/xylS-type" evidence="4">
    <location>
        <begin position="191"/>
        <end position="288"/>
    </location>
</feature>
<keyword evidence="3" id="KW-0804">Transcription</keyword>
<dbReference type="InterPro" id="IPR009057">
    <property type="entry name" value="Homeodomain-like_sf"/>
</dbReference>
<dbReference type="InterPro" id="IPR037923">
    <property type="entry name" value="HTH-like"/>
</dbReference>
<dbReference type="Pfam" id="PF12833">
    <property type="entry name" value="HTH_18"/>
    <property type="match status" value="1"/>
</dbReference>
<dbReference type="SUPFAM" id="SSF46689">
    <property type="entry name" value="Homeodomain-like"/>
    <property type="match status" value="2"/>
</dbReference>
<dbReference type="Gene3D" id="2.60.120.10">
    <property type="entry name" value="Jelly Rolls"/>
    <property type="match status" value="1"/>
</dbReference>
<evidence type="ECO:0000313" key="6">
    <source>
        <dbReference type="Proteomes" id="UP000198806"/>
    </source>
</evidence>
<evidence type="ECO:0000313" key="5">
    <source>
        <dbReference type="EMBL" id="SFN77790.1"/>
    </source>
</evidence>
<evidence type="ECO:0000256" key="2">
    <source>
        <dbReference type="ARBA" id="ARBA00023125"/>
    </source>
</evidence>
<dbReference type="InterPro" id="IPR013096">
    <property type="entry name" value="Cupin_2"/>
</dbReference>
<evidence type="ECO:0000256" key="3">
    <source>
        <dbReference type="ARBA" id="ARBA00023163"/>
    </source>
</evidence>
<evidence type="ECO:0000256" key="1">
    <source>
        <dbReference type="ARBA" id="ARBA00023015"/>
    </source>
</evidence>
<name>A0A1I5BSV8_9FIRM</name>
<protein>
    <submittedName>
        <fullName evidence="5">AraC-type DNA-binding protein</fullName>
    </submittedName>
</protein>
<dbReference type="AlphaFoldDB" id="A0A1I5BSV8"/>
<dbReference type="Gene3D" id="1.10.10.60">
    <property type="entry name" value="Homeodomain-like"/>
    <property type="match status" value="2"/>
</dbReference>
<dbReference type="PANTHER" id="PTHR43280">
    <property type="entry name" value="ARAC-FAMILY TRANSCRIPTIONAL REGULATOR"/>
    <property type="match status" value="1"/>
</dbReference>
<evidence type="ECO:0000259" key="4">
    <source>
        <dbReference type="PROSITE" id="PS01124"/>
    </source>
</evidence>
<dbReference type="Pfam" id="PF07883">
    <property type="entry name" value="Cupin_2"/>
    <property type="match status" value="1"/>
</dbReference>
<dbReference type="RefSeq" id="WP_091683684.1">
    <property type="nucleotide sequence ID" value="NZ_BAABFM010000003.1"/>
</dbReference>
<dbReference type="STRING" id="1527.SAMN04489757_101195"/>
<accession>A0A1I5BSV8</accession>
<dbReference type="GO" id="GO:0043565">
    <property type="term" value="F:sequence-specific DNA binding"/>
    <property type="evidence" value="ECO:0007669"/>
    <property type="project" value="InterPro"/>
</dbReference>
<dbReference type="InterPro" id="IPR014710">
    <property type="entry name" value="RmlC-like_jellyroll"/>
</dbReference>
<dbReference type="PROSITE" id="PS01124">
    <property type="entry name" value="HTH_ARAC_FAMILY_2"/>
    <property type="match status" value="1"/>
</dbReference>
<keyword evidence="2 5" id="KW-0238">DNA-binding</keyword>
<organism evidence="5 6">
    <name type="scientific">Anaerocolumna aminovalerica</name>
    <dbReference type="NCBI Taxonomy" id="1527"/>
    <lineage>
        <taxon>Bacteria</taxon>
        <taxon>Bacillati</taxon>
        <taxon>Bacillota</taxon>
        <taxon>Clostridia</taxon>
        <taxon>Lachnospirales</taxon>
        <taxon>Lachnospiraceae</taxon>
        <taxon>Anaerocolumna</taxon>
    </lineage>
</organism>
<dbReference type="GO" id="GO:0003700">
    <property type="term" value="F:DNA-binding transcription factor activity"/>
    <property type="evidence" value="ECO:0007669"/>
    <property type="project" value="InterPro"/>
</dbReference>
<reference evidence="5 6" key="1">
    <citation type="submission" date="2016-10" db="EMBL/GenBank/DDBJ databases">
        <authorList>
            <person name="de Groot N.N."/>
        </authorList>
    </citation>
    <scope>NUCLEOTIDE SEQUENCE [LARGE SCALE GENOMIC DNA]</scope>
    <source>
        <strain evidence="5 6">DSM 1283</strain>
    </source>
</reference>
<proteinExistence type="predicted"/>
<dbReference type="SUPFAM" id="SSF51215">
    <property type="entry name" value="Regulatory protein AraC"/>
    <property type="match status" value="1"/>
</dbReference>
<sequence length="293" mass="33519">MEEAIHLIDVPVYSANRNVLTNAELKIPGLKMFGKHTMTTAVSPLPNHYHKNCFEITYVSDGVITFHVGEKDYKLRGGDVFITFPDEVHSTNLTPMSVGEIYWFQLDITNPKNLLFLNRAASNTLVNHLLHLEQHLLNANSKEMLLLLKKSFDASFHSKNTFLSASYLTVFIQKLLECNTLPKTKLSMDMESSVNYILTHLKEELPLDTLAKLCNLSTSQYKQKFKAQMGVSPRNFINFQKIEASKLLLEKGMDITHVAMELGFNTSSYFSVVFKRYNTYSPSEYIKRHKPNI</sequence>
<keyword evidence="1" id="KW-0805">Transcription regulation</keyword>
<gene>
    <name evidence="5" type="ORF">SAMN04489757_101195</name>
</gene>
<dbReference type="Proteomes" id="UP000198806">
    <property type="component" value="Unassembled WGS sequence"/>
</dbReference>
<dbReference type="PANTHER" id="PTHR43280:SF28">
    <property type="entry name" value="HTH-TYPE TRANSCRIPTIONAL ACTIVATOR RHAS"/>
    <property type="match status" value="1"/>
</dbReference>
<dbReference type="SMART" id="SM00342">
    <property type="entry name" value="HTH_ARAC"/>
    <property type="match status" value="1"/>
</dbReference>
<dbReference type="EMBL" id="FOWD01000001">
    <property type="protein sequence ID" value="SFN77790.1"/>
    <property type="molecule type" value="Genomic_DNA"/>
</dbReference>
<dbReference type="InterPro" id="IPR018060">
    <property type="entry name" value="HTH_AraC"/>
</dbReference>